<evidence type="ECO:0000256" key="1">
    <source>
        <dbReference type="SAM" id="Phobius"/>
    </source>
</evidence>
<name>A0A1F8F4M1_9BACT</name>
<sequence length="65" mass="7206">MVAVVVVGGIVLGALSCTAAWKVLDWTQDLESETTAFFLFLAALFGVVALNVWFWFYLGPRFIHP</sequence>
<comment type="caution">
    <text evidence="2">The sequence shown here is derived from an EMBL/GenBank/DDBJ whole genome shotgun (WGS) entry which is preliminary data.</text>
</comment>
<keyword evidence="1" id="KW-1133">Transmembrane helix</keyword>
<dbReference type="AlphaFoldDB" id="A0A1F8F4M1"/>
<protein>
    <submittedName>
        <fullName evidence="2">Uncharacterized protein</fullName>
    </submittedName>
</protein>
<gene>
    <name evidence="2" type="ORF">A2669_00455</name>
</gene>
<dbReference type="EMBL" id="MGJM01000003">
    <property type="protein sequence ID" value="OGN07196.1"/>
    <property type="molecule type" value="Genomic_DNA"/>
</dbReference>
<dbReference type="Proteomes" id="UP000177605">
    <property type="component" value="Unassembled WGS sequence"/>
</dbReference>
<reference evidence="2 3" key="1">
    <citation type="journal article" date="2016" name="Nat. Commun.">
        <title>Thousands of microbial genomes shed light on interconnected biogeochemical processes in an aquifer system.</title>
        <authorList>
            <person name="Anantharaman K."/>
            <person name="Brown C.T."/>
            <person name="Hug L.A."/>
            <person name="Sharon I."/>
            <person name="Castelle C.J."/>
            <person name="Probst A.J."/>
            <person name="Thomas B.C."/>
            <person name="Singh A."/>
            <person name="Wilkins M.J."/>
            <person name="Karaoz U."/>
            <person name="Brodie E.L."/>
            <person name="Williams K.H."/>
            <person name="Hubbard S.S."/>
            <person name="Banfield J.F."/>
        </authorList>
    </citation>
    <scope>NUCLEOTIDE SEQUENCE [LARGE SCALE GENOMIC DNA]</scope>
</reference>
<organism evidence="2 3">
    <name type="scientific">Candidatus Yanofskybacteria bacterium RIFCSPHIGHO2_01_FULL_48_25b</name>
    <dbReference type="NCBI Taxonomy" id="1802672"/>
    <lineage>
        <taxon>Bacteria</taxon>
        <taxon>Candidatus Yanofskyibacteriota</taxon>
    </lineage>
</organism>
<keyword evidence="1" id="KW-0812">Transmembrane</keyword>
<evidence type="ECO:0000313" key="2">
    <source>
        <dbReference type="EMBL" id="OGN07196.1"/>
    </source>
</evidence>
<accession>A0A1F8F4M1</accession>
<feature type="transmembrane region" description="Helical" evidence="1">
    <location>
        <begin position="36"/>
        <end position="58"/>
    </location>
</feature>
<proteinExistence type="predicted"/>
<evidence type="ECO:0000313" key="3">
    <source>
        <dbReference type="Proteomes" id="UP000177605"/>
    </source>
</evidence>
<keyword evidence="1" id="KW-0472">Membrane</keyword>